<name>A0A382NNS1_9ZZZZ</name>
<proteinExistence type="predicted"/>
<dbReference type="EMBL" id="UINC01101777">
    <property type="protein sequence ID" value="SVC62859.1"/>
    <property type="molecule type" value="Genomic_DNA"/>
</dbReference>
<evidence type="ECO:0000313" key="2">
    <source>
        <dbReference type="EMBL" id="SVC62859.1"/>
    </source>
</evidence>
<keyword evidence="1" id="KW-0472">Membrane</keyword>
<accession>A0A382NNS1</accession>
<keyword evidence="1" id="KW-1133">Transmembrane helix</keyword>
<keyword evidence="1" id="KW-0812">Transmembrane</keyword>
<feature type="transmembrane region" description="Helical" evidence="1">
    <location>
        <begin position="12"/>
        <end position="39"/>
    </location>
</feature>
<reference evidence="2" key="1">
    <citation type="submission" date="2018-05" db="EMBL/GenBank/DDBJ databases">
        <authorList>
            <person name="Lanie J.A."/>
            <person name="Ng W.-L."/>
            <person name="Kazmierczak K.M."/>
            <person name="Andrzejewski T.M."/>
            <person name="Davidsen T.M."/>
            <person name="Wayne K.J."/>
            <person name="Tettelin H."/>
            <person name="Glass J.I."/>
            <person name="Rusch D."/>
            <person name="Podicherti R."/>
            <person name="Tsui H.-C.T."/>
            <person name="Winkler M.E."/>
        </authorList>
    </citation>
    <scope>NUCLEOTIDE SEQUENCE</scope>
</reference>
<evidence type="ECO:0008006" key="3">
    <source>
        <dbReference type="Google" id="ProtNLM"/>
    </source>
</evidence>
<protein>
    <recommendedName>
        <fullName evidence="3">AI-2E family transporter</fullName>
    </recommendedName>
</protein>
<organism evidence="2">
    <name type="scientific">marine metagenome</name>
    <dbReference type="NCBI Taxonomy" id="408172"/>
    <lineage>
        <taxon>unclassified sequences</taxon>
        <taxon>metagenomes</taxon>
        <taxon>ecological metagenomes</taxon>
    </lineage>
</organism>
<sequence>MDIFKKNEFWLLVFSIGLLYWLFNPSVLMTLIMIIPLLLATTVKK</sequence>
<dbReference type="AlphaFoldDB" id="A0A382NNS1"/>
<evidence type="ECO:0000256" key="1">
    <source>
        <dbReference type="SAM" id="Phobius"/>
    </source>
</evidence>
<gene>
    <name evidence="2" type="ORF">METZ01_LOCUS315713</name>
</gene>